<name>A0A0L8VED5_9BACT</name>
<protein>
    <recommendedName>
        <fullName evidence="3">SHSP domain-containing protein</fullName>
    </recommendedName>
</protein>
<keyword evidence="5" id="KW-1185">Reference proteome</keyword>
<evidence type="ECO:0000256" key="1">
    <source>
        <dbReference type="PROSITE-ProRule" id="PRU00285"/>
    </source>
</evidence>
<dbReference type="AlphaFoldDB" id="A0A0L8VED5"/>
<evidence type="ECO:0000313" key="5">
    <source>
        <dbReference type="Proteomes" id="UP000036958"/>
    </source>
</evidence>
<organism evidence="4 5">
    <name type="scientific">Sunxiuqinia dokdonensis</name>
    <dbReference type="NCBI Taxonomy" id="1409788"/>
    <lineage>
        <taxon>Bacteria</taxon>
        <taxon>Pseudomonadati</taxon>
        <taxon>Bacteroidota</taxon>
        <taxon>Bacteroidia</taxon>
        <taxon>Marinilabiliales</taxon>
        <taxon>Prolixibacteraceae</taxon>
        <taxon>Sunxiuqinia</taxon>
    </lineage>
</organism>
<dbReference type="InterPro" id="IPR008978">
    <property type="entry name" value="HSP20-like_chaperone"/>
</dbReference>
<feature type="domain" description="SHSP" evidence="3">
    <location>
        <begin position="8"/>
        <end position="125"/>
    </location>
</feature>
<dbReference type="Pfam" id="PF00011">
    <property type="entry name" value="HSP20"/>
    <property type="match status" value="1"/>
</dbReference>
<sequence length="125" mass="14303">MASDRLEKAELAYSPSTNVLESETEIALELLIPGFSKDQIELAVENNVLTVKSELNEDKDADAEEAKTLKYSRIEFEKRNFEKKFRLSDKLNQEEIHAEVNNGILKITIQKKKEAIPVKRQIEIA</sequence>
<dbReference type="InterPro" id="IPR002068">
    <property type="entry name" value="A-crystallin/Hsp20_dom"/>
</dbReference>
<dbReference type="STRING" id="1409788.NC99_04050"/>
<evidence type="ECO:0000259" key="3">
    <source>
        <dbReference type="PROSITE" id="PS01031"/>
    </source>
</evidence>
<evidence type="ECO:0000313" key="4">
    <source>
        <dbReference type="EMBL" id="KOH46819.1"/>
    </source>
</evidence>
<dbReference type="CDD" id="cd06464">
    <property type="entry name" value="ACD_sHsps-like"/>
    <property type="match status" value="1"/>
</dbReference>
<evidence type="ECO:0000256" key="2">
    <source>
        <dbReference type="RuleBase" id="RU003616"/>
    </source>
</evidence>
<accession>A0A0L8VED5</accession>
<gene>
    <name evidence="4" type="ORF">NC99_04050</name>
</gene>
<dbReference type="InterPro" id="IPR031107">
    <property type="entry name" value="Small_HSP"/>
</dbReference>
<reference evidence="5" key="1">
    <citation type="submission" date="2015-07" db="EMBL/GenBank/DDBJ databases">
        <title>Genome sequencing of Sunxiuqinia dokdonensis strain SK.</title>
        <authorList>
            <person name="Ahn S."/>
            <person name="Kim B.-C."/>
        </authorList>
    </citation>
    <scope>NUCLEOTIDE SEQUENCE [LARGE SCALE GENOMIC DNA]</scope>
    <source>
        <strain evidence="5">SK</strain>
    </source>
</reference>
<comment type="similarity">
    <text evidence="1 2">Belongs to the small heat shock protein (HSP20) family.</text>
</comment>
<dbReference type="PROSITE" id="PS01031">
    <property type="entry name" value="SHSP"/>
    <property type="match status" value="1"/>
</dbReference>
<dbReference type="Proteomes" id="UP000036958">
    <property type="component" value="Unassembled WGS sequence"/>
</dbReference>
<dbReference type="EMBL" id="LGIA01000018">
    <property type="protein sequence ID" value="KOH46819.1"/>
    <property type="molecule type" value="Genomic_DNA"/>
</dbReference>
<dbReference type="SUPFAM" id="SSF49764">
    <property type="entry name" value="HSP20-like chaperones"/>
    <property type="match status" value="1"/>
</dbReference>
<dbReference type="Gene3D" id="2.60.40.790">
    <property type="match status" value="1"/>
</dbReference>
<comment type="caution">
    <text evidence="4">The sequence shown here is derived from an EMBL/GenBank/DDBJ whole genome shotgun (WGS) entry which is preliminary data.</text>
</comment>
<proteinExistence type="inferred from homology"/>
<dbReference type="PANTHER" id="PTHR11527">
    <property type="entry name" value="HEAT-SHOCK PROTEIN 20 FAMILY MEMBER"/>
    <property type="match status" value="1"/>
</dbReference>